<dbReference type="RefSeq" id="XP_003741575.1">
    <property type="nucleotide sequence ID" value="XM_003741527.1"/>
</dbReference>
<keyword evidence="6" id="KW-1185">Reference proteome</keyword>
<dbReference type="KEGG" id="goe:100901203"/>
<reference evidence="7" key="1">
    <citation type="submission" date="2025-08" db="UniProtKB">
        <authorList>
            <consortium name="RefSeq"/>
        </authorList>
    </citation>
    <scope>IDENTIFICATION</scope>
</reference>
<evidence type="ECO:0000313" key="6">
    <source>
        <dbReference type="Proteomes" id="UP000694867"/>
    </source>
</evidence>
<evidence type="ECO:0000256" key="4">
    <source>
        <dbReference type="SAM" id="MobiDB-lite"/>
    </source>
</evidence>
<dbReference type="Proteomes" id="UP000694867">
    <property type="component" value="Unplaced"/>
</dbReference>
<dbReference type="InterPro" id="IPR050869">
    <property type="entry name" value="H3K4_H4K5_MeTrfase"/>
</dbReference>
<name>A0AAJ6QPF9_9ACAR</name>
<dbReference type="Gene3D" id="6.10.140.2220">
    <property type="match status" value="1"/>
</dbReference>
<feature type="region of interest" description="Disordered" evidence="4">
    <location>
        <begin position="413"/>
        <end position="434"/>
    </location>
</feature>
<feature type="domain" description="MYND-type" evidence="5">
    <location>
        <begin position="29"/>
        <end position="65"/>
    </location>
</feature>
<accession>A0AAJ6QPF9</accession>
<dbReference type="PROSITE" id="PS01360">
    <property type="entry name" value="ZF_MYND_1"/>
    <property type="match status" value="1"/>
</dbReference>
<dbReference type="Gene3D" id="1.10.220.160">
    <property type="match status" value="1"/>
</dbReference>
<gene>
    <name evidence="7" type="primary">LOC100901203</name>
</gene>
<dbReference type="AlphaFoldDB" id="A0AAJ6QPF9"/>
<evidence type="ECO:0000313" key="7">
    <source>
        <dbReference type="RefSeq" id="XP_003741575.1"/>
    </source>
</evidence>
<keyword evidence="2" id="KW-0863">Zinc-finger</keyword>
<evidence type="ECO:0000256" key="2">
    <source>
        <dbReference type="ARBA" id="ARBA00022771"/>
    </source>
</evidence>
<proteinExistence type="predicted"/>
<dbReference type="GO" id="GO:0008270">
    <property type="term" value="F:zinc ion binding"/>
    <property type="evidence" value="ECO:0007669"/>
    <property type="project" value="UniProtKB-KW"/>
</dbReference>
<protein>
    <submittedName>
        <fullName evidence="7">Histone-lysine N-methyltransferase ASHR1-like</fullName>
    </submittedName>
</protein>
<dbReference type="GO" id="GO:0005634">
    <property type="term" value="C:nucleus"/>
    <property type="evidence" value="ECO:0007669"/>
    <property type="project" value="TreeGrafter"/>
</dbReference>
<dbReference type="GeneID" id="100901203"/>
<evidence type="ECO:0000259" key="5">
    <source>
        <dbReference type="PROSITE" id="PS01360"/>
    </source>
</evidence>
<dbReference type="SUPFAM" id="SSF144232">
    <property type="entry name" value="HIT/MYND zinc finger-like"/>
    <property type="match status" value="1"/>
</dbReference>
<keyword evidence="1" id="KW-0479">Metal-binding</keyword>
<sequence length="434" mass="49591">MPEFRPRDVIHRESPYCVVVDDGVLDRICSYCLYWKEVEPCECLLVFYCSNFCKLQDARDHEIECLLSRTRGRESLLDDEVRLVVRALAKNFREERIGSVSEGNFYGSRRSISDLETHLEDLSEDDRLEVQEKAQRIASLMRAFTNTEVHEVALMLQRLRINMFQLSDHRAVTKGIACYLGISVVDHTCEDSGNFVLAFKGREIILRALKNFTVQDMGDFRINYIDATIPTEERRRALLAGYFFACQCAKCLAESTRAVNSSPPSVEHGGLLHELDALFLSGCSDREMFRAAKNLMERIELSNYPTDYHRDLCFQIQSAALALGRYEESIRYGLMAVGGTENLYRLECAMVSLCEAMQALGWNHFSHPLHKQSRRVSRYTVKLLRSIYGDDYIVINEMKKMDWLGEGNMPSLDGVQGGVEGNGEEEEETSGETR</sequence>
<organism evidence="6 7">
    <name type="scientific">Galendromus occidentalis</name>
    <name type="common">western predatory mite</name>
    <dbReference type="NCBI Taxonomy" id="34638"/>
    <lineage>
        <taxon>Eukaryota</taxon>
        <taxon>Metazoa</taxon>
        <taxon>Ecdysozoa</taxon>
        <taxon>Arthropoda</taxon>
        <taxon>Chelicerata</taxon>
        <taxon>Arachnida</taxon>
        <taxon>Acari</taxon>
        <taxon>Parasitiformes</taxon>
        <taxon>Mesostigmata</taxon>
        <taxon>Gamasina</taxon>
        <taxon>Phytoseioidea</taxon>
        <taxon>Phytoseiidae</taxon>
        <taxon>Typhlodrominae</taxon>
        <taxon>Galendromus</taxon>
    </lineage>
</organism>
<dbReference type="PANTHER" id="PTHR12197">
    <property type="entry name" value="HISTONE-LYSINE N-METHYLTRANSFERASE SMYD"/>
    <property type="match status" value="1"/>
</dbReference>
<feature type="compositionally biased region" description="Acidic residues" evidence="4">
    <location>
        <begin position="422"/>
        <end position="434"/>
    </location>
</feature>
<evidence type="ECO:0000256" key="3">
    <source>
        <dbReference type="ARBA" id="ARBA00022833"/>
    </source>
</evidence>
<evidence type="ECO:0000256" key="1">
    <source>
        <dbReference type="ARBA" id="ARBA00022723"/>
    </source>
</evidence>
<dbReference type="InterPro" id="IPR002893">
    <property type="entry name" value="Znf_MYND"/>
</dbReference>
<dbReference type="PANTHER" id="PTHR12197:SF273">
    <property type="entry name" value="MYND-TYPE ZINC FINGER PROTEIN SAMB"/>
    <property type="match status" value="1"/>
</dbReference>
<dbReference type="InterPro" id="IPR046341">
    <property type="entry name" value="SET_dom_sf"/>
</dbReference>
<dbReference type="Gene3D" id="2.170.270.10">
    <property type="entry name" value="SET domain"/>
    <property type="match status" value="1"/>
</dbReference>
<keyword evidence="3" id="KW-0862">Zinc</keyword>